<comment type="caution">
    <text evidence="9">The sequence shown here is derived from an EMBL/GenBank/DDBJ whole genome shotgun (WGS) entry which is preliminary data.</text>
</comment>
<evidence type="ECO:0000256" key="7">
    <source>
        <dbReference type="PIRSR" id="PIRSR001369-1"/>
    </source>
</evidence>
<evidence type="ECO:0000256" key="1">
    <source>
        <dbReference type="ARBA" id="ARBA00004751"/>
    </source>
</evidence>
<dbReference type="InterPro" id="IPR016143">
    <property type="entry name" value="Citrate_synth-like_sm_a-sub"/>
</dbReference>
<comment type="pathway">
    <text evidence="1">Carbohydrate metabolism; tricarboxylic acid cycle; isocitrate from oxaloacetate: step 1/2.</text>
</comment>
<evidence type="ECO:0000313" key="10">
    <source>
        <dbReference type="Proteomes" id="UP000645966"/>
    </source>
</evidence>
<name>A0A934I3P4_9CORY</name>
<dbReference type="GO" id="GO:0036440">
    <property type="term" value="F:citrate synthase activity"/>
    <property type="evidence" value="ECO:0007669"/>
    <property type="project" value="UniProtKB-EC"/>
</dbReference>
<dbReference type="Gene3D" id="1.10.230.10">
    <property type="entry name" value="Cytochrome P450-Terp, domain 2"/>
    <property type="match status" value="1"/>
</dbReference>
<dbReference type="FunFam" id="1.10.230.10:FF:000003">
    <property type="entry name" value="Citrate synthase"/>
    <property type="match status" value="1"/>
</dbReference>
<dbReference type="Proteomes" id="UP000645966">
    <property type="component" value="Unassembled WGS sequence"/>
</dbReference>
<accession>A0A934I3P4</accession>
<dbReference type="Gene3D" id="1.10.580.10">
    <property type="entry name" value="Citrate Synthase, domain 1"/>
    <property type="match status" value="1"/>
</dbReference>
<dbReference type="PANTHER" id="PTHR11739">
    <property type="entry name" value="CITRATE SYNTHASE"/>
    <property type="match status" value="1"/>
</dbReference>
<evidence type="ECO:0000256" key="2">
    <source>
        <dbReference type="ARBA" id="ARBA00010566"/>
    </source>
</evidence>
<dbReference type="GO" id="GO:0006099">
    <property type="term" value="P:tricarboxylic acid cycle"/>
    <property type="evidence" value="ECO:0007669"/>
    <property type="project" value="UniProtKB-KW"/>
</dbReference>
<dbReference type="InterPro" id="IPR016142">
    <property type="entry name" value="Citrate_synth-like_lrg_a-sub"/>
</dbReference>
<dbReference type="InterPro" id="IPR002020">
    <property type="entry name" value="Citrate_synthase"/>
</dbReference>
<dbReference type="RefSeq" id="WP_198738583.1">
    <property type="nucleotide sequence ID" value="NZ_JAEIOS010000012.1"/>
</dbReference>
<reference evidence="9" key="1">
    <citation type="submission" date="2020-12" db="EMBL/GenBank/DDBJ databases">
        <title>Genome public.</title>
        <authorList>
            <person name="Sun Q."/>
        </authorList>
    </citation>
    <scope>NUCLEOTIDE SEQUENCE</scope>
    <source>
        <strain evidence="9">CCM 8863</strain>
    </source>
</reference>
<feature type="active site" evidence="7">
    <location>
        <position position="269"/>
    </location>
</feature>
<dbReference type="PIRSF" id="PIRSF001369">
    <property type="entry name" value="Citrate_synth"/>
    <property type="match status" value="1"/>
</dbReference>
<dbReference type="PANTHER" id="PTHR11739:SF4">
    <property type="entry name" value="CITRATE SYNTHASE, PEROXISOMAL"/>
    <property type="match status" value="1"/>
</dbReference>
<evidence type="ECO:0000256" key="4">
    <source>
        <dbReference type="ARBA" id="ARBA00022679"/>
    </source>
</evidence>
<keyword evidence="9" id="KW-0012">Acyltransferase</keyword>
<evidence type="ECO:0000256" key="5">
    <source>
        <dbReference type="ARBA" id="ARBA00049288"/>
    </source>
</evidence>
<dbReference type="GO" id="GO:0005829">
    <property type="term" value="C:cytosol"/>
    <property type="evidence" value="ECO:0007669"/>
    <property type="project" value="TreeGrafter"/>
</dbReference>
<dbReference type="InterPro" id="IPR011278">
    <property type="entry name" value="2-MeCitrate/Citrate_synth_II"/>
</dbReference>
<dbReference type="PRINTS" id="PR00143">
    <property type="entry name" value="CITRTSNTHASE"/>
</dbReference>
<evidence type="ECO:0000256" key="3">
    <source>
        <dbReference type="ARBA" id="ARBA00022532"/>
    </source>
</evidence>
<dbReference type="NCBIfam" id="NF010636">
    <property type="entry name" value="PRK14033.1"/>
    <property type="match status" value="1"/>
</dbReference>
<sequence>MSENTQPTIHKGLGGVVVDSTAVSKVVPETNSLTYCGYPVQDLAANCSFEEVAYLLWHGELPTPEQLREFSDRERSLRDLEPGLVDLVRGLPTTCHPMDVLRTAVSWIGTQDPDAYSRDSAHIRDSGMHLLAKLPTIVALDMRRRRGQEFIAPDPELGFSENFLSMAFGRGEGSPAMNPEDIHAFDVSMILYAEHSFNASTFTARVTTSTMSDSYSAITAAIGALKGPLHGGANEAVMHTMLEIGDPAKAEQWVTDALARKELIMGFGHRVYKKGDSRVPTMEAAFKALAANHDGGKWVEMYDRMAATVDEAKGMKPNLDFPSGPTYYLLGFEVEFFTPLFVMARITGWIAHIIEQSEDNRLIRPLSAYHGHSQRDVPVSGAA</sequence>
<feature type="active site" evidence="7">
    <location>
        <position position="320"/>
    </location>
</feature>
<dbReference type="NCBIfam" id="TIGR01800">
    <property type="entry name" value="cit_synth_II"/>
    <property type="match status" value="1"/>
</dbReference>
<dbReference type="InterPro" id="IPR019810">
    <property type="entry name" value="Citrate_synthase_AS"/>
</dbReference>
<protein>
    <recommendedName>
        <fullName evidence="6">Citrate synthase</fullName>
    </recommendedName>
</protein>
<dbReference type="AlphaFoldDB" id="A0A934I3P4"/>
<dbReference type="EMBL" id="JAEIOS010000012">
    <property type="protein sequence ID" value="MBI8989546.1"/>
    <property type="molecule type" value="Genomic_DNA"/>
</dbReference>
<evidence type="ECO:0000256" key="8">
    <source>
        <dbReference type="RuleBase" id="RU003406"/>
    </source>
</evidence>
<dbReference type="InterPro" id="IPR024176">
    <property type="entry name" value="Citrate_synthase_bac-typ"/>
</dbReference>
<evidence type="ECO:0000313" key="9">
    <source>
        <dbReference type="EMBL" id="MBI8989546.1"/>
    </source>
</evidence>
<dbReference type="InterPro" id="IPR036969">
    <property type="entry name" value="Citrate_synthase_sf"/>
</dbReference>
<comment type="similarity">
    <text evidence="2 6 8">Belongs to the citrate synthase family.</text>
</comment>
<dbReference type="GO" id="GO:0005975">
    <property type="term" value="P:carbohydrate metabolic process"/>
    <property type="evidence" value="ECO:0007669"/>
    <property type="project" value="TreeGrafter"/>
</dbReference>
<dbReference type="PROSITE" id="PS00480">
    <property type="entry name" value="CITRATE_SYNTHASE"/>
    <property type="match status" value="1"/>
</dbReference>
<keyword evidence="10" id="KW-1185">Reference proteome</keyword>
<gene>
    <name evidence="9" type="ORF">JDV75_07190</name>
</gene>
<comment type="catalytic activity">
    <reaction evidence="5">
        <text>oxaloacetate + acetyl-CoA + H2O = citrate + CoA + H(+)</text>
        <dbReference type="Rhea" id="RHEA:16845"/>
        <dbReference type="ChEBI" id="CHEBI:15377"/>
        <dbReference type="ChEBI" id="CHEBI:15378"/>
        <dbReference type="ChEBI" id="CHEBI:16452"/>
        <dbReference type="ChEBI" id="CHEBI:16947"/>
        <dbReference type="ChEBI" id="CHEBI:57287"/>
        <dbReference type="ChEBI" id="CHEBI:57288"/>
        <dbReference type="EC" id="2.3.3.16"/>
    </reaction>
</comment>
<proteinExistence type="inferred from homology"/>
<keyword evidence="4 6" id="KW-0808">Transferase</keyword>
<dbReference type="Pfam" id="PF00285">
    <property type="entry name" value="Citrate_synt"/>
    <property type="match status" value="1"/>
</dbReference>
<organism evidence="9 10">
    <name type="scientific">Corynebacterium meridianum</name>
    <dbReference type="NCBI Taxonomy" id="2765363"/>
    <lineage>
        <taxon>Bacteria</taxon>
        <taxon>Bacillati</taxon>
        <taxon>Actinomycetota</taxon>
        <taxon>Actinomycetes</taxon>
        <taxon>Mycobacteriales</taxon>
        <taxon>Corynebacteriaceae</taxon>
        <taxon>Corynebacterium</taxon>
    </lineage>
</organism>
<evidence type="ECO:0000256" key="6">
    <source>
        <dbReference type="PIRNR" id="PIRNR001369"/>
    </source>
</evidence>
<keyword evidence="3" id="KW-0816">Tricarboxylic acid cycle</keyword>
<dbReference type="SUPFAM" id="SSF48256">
    <property type="entry name" value="Citrate synthase"/>
    <property type="match status" value="1"/>
</dbReference>